<dbReference type="InterPro" id="IPR042301">
    <property type="entry name" value="GH115_sf"/>
</dbReference>
<evidence type="ECO:0000256" key="1">
    <source>
        <dbReference type="ARBA" id="ARBA00022801"/>
    </source>
</evidence>
<evidence type="ECO:0000313" key="5">
    <source>
        <dbReference type="Proteomes" id="UP000475582"/>
    </source>
</evidence>
<dbReference type="AlphaFoldDB" id="A0A6L6PPI9"/>
<dbReference type="GO" id="GO:0005975">
    <property type="term" value="P:carbohydrate metabolic process"/>
    <property type="evidence" value="ECO:0007669"/>
    <property type="project" value="UniProtKB-ARBA"/>
</dbReference>
<keyword evidence="1" id="KW-0378">Hydrolase</keyword>
<dbReference type="Gene3D" id="1.20.58.2150">
    <property type="match status" value="1"/>
</dbReference>
<dbReference type="InterPro" id="IPR029018">
    <property type="entry name" value="Hex-like_dom2"/>
</dbReference>
<comment type="caution">
    <text evidence="4">The sequence shown here is derived from an EMBL/GenBank/DDBJ whole genome shotgun (WGS) entry which is preliminary data.</text>
</comment>
<dbReference type="InterPro" id="IPR031924">
    <property type="entry name" value="GH115"/>
</dbReference>
<evidence type="ECO:0000259" key="3">
    <source>
        <dbReference type="Pfam" id="PF17829"/>
    </source>
</evidence>
<dbReference type="PANTHER" id="PTHR37842:SF2">
    <property type="entry name" value="GYLCOSYL HYDROLASE 115 C-TERMINAL DOMAIN-CONTAINING PROTEIN"/>
    <property type="match status" value="1"/>
</dbReference>
<feature type="domain" description="Gylcosyl hydrolase 115 C-terminal" evidence="3">
    <location>
        <begin position="770"/>
        <end position="924"/>
    </location>
</feature>
<dbReference type="Proteomes" id="UP000475582">
    <property type="component" value="Unassembled WGS sequence"/>
</dbReference>
<feature type="signal peptide" evidence="2">
    <location>
        <begin position="1"/>
        <end position="25"/>
    </location>
</feature>
<dbReference type="EMBL" id="WNKY01000046">
    <property type="protein sequence ID" value="MTV41038.1"/>
    <property type="molecule type" value="Genomic_DNA"/>
</dbReference>
<dbReference type="Pfam" id="PF15979">
    <property type="entry name" value="Glyco_hydro_115"/>
    <property type="match status" value="1"/>
</dbReference>
<gene>
    <name evidence="4" type="ORF">GM676_26085</name>
</gene>
<dbReference type="GO" id="GO:0016787">
    <property type="term" value="F:hydrolase activity"/>
    <property type="evidence" value="ECO:0007669"/>
    <property type="project" value="UniProtKB-KW"/>
</dbReference>
<feature type="chain" id="PRO_5027029586" description="Gylcosyl hydrolase 115 C-terminal domain-containing protein" evidence="2">
    <location>
        <begin position="26"/>
        <end position="930"/>
    </location>
</feature>
<dbReference type="PANTHER" id="PTHR37842">
    <property type="match status" value="1"/>
</dbReference>
<sequence>MNPVQAFIRTTAAGALLALYAGAHAAALPLKTADGAPTVLAEEQETVQVAADLLRRDLGAVVGAPARPVRRLEDCARVCFVLGRHDSVLMADVARRAGVDLSWLRGQWERYERAVLPLPGAPDKHMVLIAGADARGTAYGVIDVTRELGISAWEWWADVAPPARPDAALATERLRARAPSVRYRGIFLNDEDWGLQPWAARHDPSGDIGPATYARIFELMLRLKANLVWPAMHDSTTPFYQIDGNAEVAKKYGIVVGTSHAEPMMRNNVREWVRGQRGDFNFFTNRKALVDYWGERVAQVKGYENVYSVGIRGVHDSAMEGATSLRQARDAVGDAIGVQRQLLASAHGQDPAHVPQALTLYKEVLDIYRAGLQVPDDITLLWPDDNYGYLHQLSTPAEARRGGGTGLYYHLSYWGRPHDYLWLGTTNPELVRDQLQRAVATGARKMWVANVGDIKPLEYLTQYFLDCAFDADLLNAPAQDHLRRWVAQQFGAAAAGDIAAVLRDYYELAWERRPEFMGFSQVESITPVRQSDYLGSGGEEAERRLQRYQALAERARALGASLPASLREAYFQLVLYPVQSSAHLNLRILKLDLAAQYAREGRQAASLYARQAAAAQQAISRDTAEYNAMAQGKWAGMMDAAPRKLPVFEAPLFPAYGRSSRDDCTLAYPGALSSQGDSLNFTAGVAGLRTLTVVRRGASAQTWSVAAAPAGIGTEVSGGTLDAGNGFEQRVAVRYDGKGAVDGLVLRCGEAMLKAAITLAPAPVAGLPGEQERIVALPAATGAATKGWGAAPGLGSYGNSMRADLDLPSRPLAQASAAPVLSYAFSSTSSGEAQLVFVALPVHPLTSENQVRVAYRLDDGPMQLLDFATRGRSDEWKRNVLSNTAVRSVRLDELPPGAHRLQVFALDPGFVLDRIEVRFDGAPNYYGKPL</sequence>
<protein>
    <recommendedName>
        <fullName evidence="3">Gylcosyl hydrolase 115 C-terminal domain-containing protein</fullName>
    </recommendedName>
</protein>
<evidence type="ECO:0000256" key="2">
    <source>
        <dbReference type="SAM" id="SignalP"/>
    </source>
</evidence>
<keyword evidence="2" id="KW-0732">Signal</keyword>
<keyword evidence="5" id="KW-1185">Reference proteome</keyword>
<dbReference type="Gene3D" id="3.20.20.520">
    <property type="entry name" value="Glycosyl hydrolase family 115"/>
    <property type="match status" value="1"/>
</dbReference>
<accession>A0A6L6PPI9</accession>
<proteinExistence type="predicted"/>
<evidence type="ECO:0000313" key="4">
    <source>
        <dbReference type="EMBL" id="MTV41038.1"/>
    </source>
</evidence>
<dbReference type="OrthoDB" id="8727830at2"/>
<organism evidence="4 5">
    <name type="scientific">Duganella radicis</name>
    <dbReference type="NCBI Taxonomy" id="551988"/>
    <lineage>
        <taxon>Bacteria</taxon>
        <taxon>Pseudomonadati</taxon>
        <taxon>Pseudomonadota</taxon>
        <taxon>Betaproteobacteria</taxon>
        <taxon>Burkholderiales</taxon>
        <taxon>Oxalobacteraceae</taxon>
        <taxon>Telluria group</taxon>
        <taxon>Duganella</taxon>
    </lineage>
</organism>
<dbReference type="Gene3D" id="2.60.120.1620">
    <property type="match status" value="1"/>
</dbReference>
<reference evidence="4 5" key="1">
    <citation type="submission" date="2019-11" db="EMBL/GenBank/DDBJ databases">
        <title>Type strains purchased from KCTC, JCM and DSMZ.</title>
        <authorList>
            <person name="Lu H."/>
        </authorList>
    </citation>
    <scope>NUCLEOTIDE SEQUENCE [LARGE SCALE GENOMIC DNA]</scope>
    <source>
        <strain evidence="4 5">KCTC 22382</strain>
    </source>
</reference>
<dbReference type="InterPro" id="IPR041437">
    <property type="entry name" value="GH115_C"/>
</dbReference>
<dbReference type="Pfam" id="PF17829">
    <property type="entry name" value="GH115_C"/>
    <property type="match status" value="1"/>
</dbReference>
<name>A0A6L6PPI9_9BURK</name>
<dbReference type="Gene3D" id="3.30.379.10">
    <property type="entry name" value="Chitobiase/beta-hexosaminidase domain 2-like"/>
    <property type="match status" value="1"/>
</dbReference>